<dbReference type="AlphaFoldDB" id="A0A182WGD4"/>
<keyword evidence="2" id="KW-1185">Reference proteome</keyword>
<reference evidence="1" key="2">
    <citation type="submission" date="2020-05" db="UniProtKB">
        <authorList>
            <consortium name="EnsemblMetazoa"/>
        </authorList>
    </citation>
    <scope>IDENTIFICATION</scope>
    <source>
        <strain evidence="1">MINIMUS1</strain>
    </source>
</reference>
<evidence type="ECO:0000313" key="1">
    <source>
        <dbReference type="EnsemblMetazoa" id="AMIN009432-PA"/>
    </source>
</evidence>
<dbReference type="VEuPathDB" id="VectorBase:AMIN009432"/>
<sequence>MGRRCFAPQAWRTHHYTASRATEGSDLTAVREAAACFGSSSSKTSSAEEAQKELCGSFSWISRFTSTSSS</sequence>
<organism evidence="1 2">
    <name type="scientific">Anopheles minimus</name>
    <dbReference type="NCBI Taxonomy" id="112268"/>
    <lineage>
        <taxon>Eukaryota</taxon>
        <taxon>Metazoa</taxon>
        <taxon>Ecdysozoa</taxon>
        <taxon>Arthropoda</taxon>
        <taxon>Hexapoda</taxon>
        <taxon>Insecta</taxon>
        <taxon>Pterygota</taxon>
        <taxon>Neoptera</taxon>
        <taxon>Endopterygota</taxon>
        <taxon>Diptera</taxon>
        <taxon>Nematocera</taxon>
        <taxon>Culicoidea</taxon>
        <taxon>Culicidae</taxon>
        <taxon>Anophelinae</taxon>
        <taxon>Anopheles</taxon>
    </lineage>
</organism>
<protein>
    <submittedName>
        <fullName evidence="1">Uncharacterized protein</fullName>
    </submittedName>
</protein>
<dbReference type="EnsemblMetazoa" id="AMIN009432-RA">
    <property type="protein sequence ID" value="AMIN009432-PA"/>
    <property type="gene ID" value="AMIN009432"/>
</dbReference>
<accession>A0A182WGD4</accession>
<reference evidence="2" key="1">
    <citation type="submission" date="2013-03" db="EMBL/GenBank/DDBJ databases">
        <title>The Genome Sequence of Anopheles minimus MINIMUS1.</title>
        <authorList>
            <consortium name="The Broad Institute Genomics Platform"/>
            <person name="Neafsey D.E."/>
            <person name="Walton C."/>
            <person name="Walker B."/>
            <person name="Young S.K."/>
            <person name="Zeng Q."/>
            <person name="Gargeya S."/>
            <person name="Fitzgerald M."/>
            <person name="Haas B."/>
            <person name="Abouelleil A."/>
            <person name="Allen A.W."/>
            <person name="Alvarado L."/>
            <person name="Arachchi H.M."/>
            <person name="Berlin A.M."/>
            <person name="Chapman S.B."/>
            <person name="Gainer-Dewar J."/>
            <person name="Goldberg J."/>
            <person name="Griggs A."/>
            <person name="Gujja S."/>
            <person name="Hansen M."/>
            <person name="Howarth C."/>
            <person name="Imamovic A."/>
            <person name="Ireland A."/>
            <person name="Larimer J."/>
            <person name="McCowan C."/>
            <person name="Murphy C."/>
            <person name="Pearson M."/>
            <person name="Poon T.W."/>
            <person name="Priest M."/>
            <person name="Roberts A."/>
            <person name="Saif S."/>
            <person name="Shea T."/>
            <person name="Sisk P."/>
            <person name="Sykes S."/>
            <person name="Wortman J."/>
            <person name="Nusbaum C."/>
            <person name="Birren B."/>
        </authorList>
    </citation>
    <scope>NUCLEOTIDE SEQUENCE [LARGE SCALE GENOMIC DNA]</scope>
    <source>
        <strain evidence="2">MINIMUS1</strain>
    </source>
</reference>
<name>A0A182WGD4_9DIPT</name>
<evidence type="ECO:0000313" key="2">
    <source>
        <dbReference type="Proteomes" id="UP000075920"/>
    </source>
</evidence>
<dbReference type="Proteomes" id="UP000075920">
    <property type="component" value="Unassembled WGS sequence"/>
</dbReference>
<proteinExistence type="predicted"/>